<feature type="transmembrane region" description="Helical" evidence="2">
    <location>
        <begin position="12"/>
        <end position="34"/>
    </location>
</feature>
<reference evidence="3 4" key="1">
    <citation type="submission" date="2015-01" db="EMBL/GenBank/DDBJ databases">
        <title>The Genome Sequence of Rhinocladiella mackenzie CBS 650.93.</title>
        <authorList>
            <consortium name="The Broad Institute Genomics Platform"/>
            <person name="Cuomo C."/>
            <person name="de Hoog S."/>
            <person name="Gorbushina A."/>
            <person name="Stielow B."/>
            <person name="Teixiera M."/>
            <person name="Abouelleil A."/>
            <person name="Chapman S.B."/>
            <person name="Priest M."/>
            <person name="Young S.K."/>
            <person name="Wortman J."/>
            <person name="Nusbaum C."/>
            <person name="Birren B."/>
        </authorList>
    </citation>
    <scope>NUCLEOTIDE SEQUENCE [LARGE SCALE GENOMIC DNA]</scope>
    <source>
        <strain evidence="3 4">CBS 650.93</strain>
    </source>
</reference>
<feature type="region of interest" description="Disordered" evidence="1">
    <location>
        <begin position="829"/>
        <end position="848"/>
    </location>
</feature>
<keyword evidence="2" id="KW-0812">Transmembrane</keyword>
<evidence type="ECO:0000256" key="2">
    <source>
        <dbReference type="SAM" id="Phobius"/>
    </source>
</evidence>
<name>A0A0D2IPY8_9EURO</name>
<evidence type="ECO:0000313" key="3">
    <source>
        <dbReference type="EMBL" id="KIX05251.1"/>
    </source>
</evidence>
<dbReference type="AlphaFoldDB" id="A0A0D2IPY8"/>
<dbReference type="GeneID" id="25294194"/>
<proteinExistence type="predicted"/>
<sequence length="848" mass="93546">MDLSVGVVSGLIAIAITLMQLIVPNALVVILVAALSQEHSAVTWSVVSRSLSNSLWPVILRSDMAASNQVPSKINLVTWVRPLSLALIAAAAIVTPMGLYEGLILTEDAQPATFSLVDDSGIMGYGTLPRSDLGFSRQCWGSLPVQCPGTTVVIDADEYYGNATIVNDDYDRRIPEVLVRLYQSGLHQQPRSVSSYFDIQARQYQYENQYSIDNQTYLVDSFRPMGSMVLDDSISLIDGLVVDMRNGGVGFRKHTAPSGLRYGAEWDEDILFLEPETVCVNTNITLEVQVSPLNSAYNSSAPSGYLVDQGGYVNVNKTSPWLESWHRDLQDALLENNDPSLSARAYRAAWWMNVQNMYYLNVTKPDTNRSAYMNSEIGHRFPVNNSFTTLSKDQLAFEDFDGLISGIPSAFEFSNGSLEIFNSSFSETPYYPNPWNITTVNYTDIQPFCTGAMGGDYANMTNIDVRCGLLVGPSKRVDGSQSSVVEPGSWWTRPIYSCSSATKATIKTIRFNFNATTNDGLNSLTVIKLTDKVYQNKSSMPLWGVETPDMELYDLDPFFGLISPDLQNSVNLSTIRSEKLYVPASSATVFEIALSNNKGNDFNPGVSGPAKIWNKLYSTSSSSVDEGTDYSAASNLALLSKWQRLSANATGAAHIINLIWTDYAANYFVGTRSWLTDVDYMPPNLQGDGQKLRKRQDSGATTTTDDTVPIQIYERRIRYHLLYGIPAAICLVMTVLVSLGALLTMVLGHGSIGRLRHYIWSLSAGRMLGAFLFPKEGDLHSDTKVWIRQVGWKPVRIGTPDIPQLSYAQSHTAGPYSLVNQKDPAMLGTTTQFEPLSGNSPRQRPYMA</sequence>
<dbReference type="VEuPathDB" id="FungiDB:Z518_06123"/>
<feature type="compositionally biased region" description="Polar residues" evidence="1">
    <location>
        <begin position="829"/>
        <end position="842"/>
    </location>
</feature>
<dbReference type="RefSeq" id="XP_013272387.1">
    <property type="nucleotide sequence ID" value="XM_013416933.1"/>
</dbReference>
<protein>
    <submittedName>
        <fullName evidence="3">Uncharacterized protein</fullName>
    </submittedName>
</protein>
<dbReference type="HOGENOM" id="CLU_009663_0_0_1"/>
<evidence type="ECO:0000313" key="4">
    <source>
        <dbReference type="Proteomes" id="UP000053617"/>
    </source>
</evidence>
<keyword evidence="4" id="KW-1185">Reference proteome</keyword>
<dbReference type="OrthoDB" id="3034003at2759"/>
<evidence type="ECO:0000256" key="1">
    <source>
        <dbReference type="SAM" id="MobiDB-lite"/>
    </source>
</evidence>
<keyword evidence="2" id="KW-0472">Membrane</keyword>
<feature type="transmembrane region" description="Helical" evidence="2">
    <location>
        <begin position="79"/>
        <end position="100"/>
    </location>
</feature>
<accession>A0A0D2IPY8</accession>
<feature type="transmembrane region" description="Helical" evidence="2">
    <location>
        <begin position="721"/>
        <end position="745"/>
    </location>
</feature>
<dbReference type="Proteomes" id="UP000053617">
    <property type="component" value="Unassembled WGS sequence"/>
</dbReference>
<keyword evidence="2" id="KW-1133">Transmembrane helix</keyword>
<organism evidence="3 4">
    <name type="scientific">Rhinocladiella mackenziei CBS 650.93</name>
    <dbReference type="NCBI Taxonomy" id="1442369"/>
    <lineage>
        <taxon>Eukaryota</taxon>
        <taxon>Fungi</taxon>
        <taxon>Dikarya</taxon>
        <taxon>Ascomycota</taxon>
        <taxon>Pezizomycotina</taxon>
        <taxon>Eurotiomycetes</taxon>
        <taxon>Chaetothyriomycetidae</taxon>
        <taxon>Chaetothyriales</taxon>
        <taxon>Herpotrichiellaceae</taxon>
        <taxon>Rhinocladiella</taxon>
    </lineage>
</organism>
<gene>
    <name evidence="3" type="ORF">Z518_06123</name>
</gene>
<dbReference type="STRING" id="1442369.A0A0D2IPY8"/>
<dbReference type="EMBL" id="KN847478">
    <property type="protein sequence ID" value="KIX05251.1"/>
    <property type="molecule type" value="Genomic_DNA"/>
</dbReference>